<sequence length="633" mass="71270">MDTLSYELVAQIASYLSAGDALSLGATCRRVREACLARLDPERYLQTTFKNARYLLAAMTDYGCILSGSRALEYFVPGSIDDPDPATAGRGSDAATPSDWDFLVSCVTTSVYGMMDALHHCGVEWQHPLADVLDLANKPAGSSAIVRAESLFFCEESSIALDSLVPPSAAALYIFRQLKSYIFVNTDLSKKTWVVVTMKDPETAYCQFEHILVWDMASHGLNPHTGRPLPDGADEGRTGRYGFETYQEYGYMTQDASIFIINGYITPPGGLCQKVQLFQCHNAEKKGSTPLEYVLNTYYATHVQCFISGWAAGHFYYDLARQKLALTWPTASEKQRSALKVCVQKYRRRGFRFFHANLEDLAYNYRRCDEYDDNLYTYRHHESNPKFAEAVYTPENLFYATPSRATSDRQVAQMAREFTNTHIKPSPGGQEPQPPRSQPVLEPQPPRGTAPPLSTHRTGRLSQEGYDALQRHDQPISSSRLGDQGTLFICFTRFQNEMMDTIRSTRESKLAARGYRAHYQKLEKSLYKFRYMALTRPQAIEPMIPDLPRINSVNLLDESACMLPSLRGALSLATIHSVRDLGNRGAPPNSPIRRLDSSSKEWRYYQLINKATTSSCFGRGCHKNIAHMLPPQI</sequence>
<name>A0ABP0CQX4_9PEZI</name>
<dbReference type="InterPro" id="IPR036047">
    <property type="entry name" value="F-box-like_dom_sf"/>
</dbReference>
<evidence type="ECO:0000313" key="2">
    <source>
        <dbReference type="EMBL" id="CAK7234296.1"/>
    </source>
</evidence>
<feature type="region of interest" description="Disordered" evidence="1">
    <location>
        <begin position="421"/>
        <end position="459"/>
    </location>
</feature>
<dbReference type="CDD" id="cd09917">
    <property type="entry name" value="F-box_SF"/>
    <property type="match status" value="1"/>
</dbReference>
<organism evidence="2 3">
    <name type="scientific">Sporothrix bragantina</name>
    <dbReference type="NCBI Taxonomy" id="671064"/>
    <lineage>
        <taxon>Eukaryota</taxon>
        <taxon>Fungi</taxon>
        <taxon>Dikarya</taxon>
        <taxon>Ascomycota</taxon>
        <taxon>Pezizomycotina</taxon>
        <taxon>Sordariomycetes</taxon>
        <taxon>Sordariomycetidae</taxon>
        <taxon>Ophiostomatales</taxon>
        <taxon>Ophiostomataceae</taxon>
        <taxon>Sporothrix</taxon>
    </lineage>
</organism>
<dbReference type="Proteomes" id="UP001642406">
    <property type="component" value="Unassembled WGS sequence"/>
</dbReference>
<keyword evidence="3" id="KW-1185">Reference proteome</keyword>
<proteinExistence type="predicted"/>
<dbReference type="SUPFAM" id="SSF81383">
    <property type="entry name" value="F-box domain"/>
    <property type="match status" value="1"/>
</dbReference>
<protein>
    <recommendedName>
        <fullName evidence="4">F-box domain-containing protein</fullName>
    </recommendedName>
</protein>
<evidence type="ECO:0000256" key="1">
    <source>
        <dbReference type="SAM" id="MobiDB-lite"/>
    </source>
</evidence>
<dbReference type="EMBL" id="CAWUHC010000126">
    <property type="protein sequence ID" value="CAK7234296.1"/>
    <property type="molecule type" value="Genomic_DNA"/>
</dbReference>
<feature type="compositionally biased region" description="Pro residues" evidence="1">
    <location>
        <begin position="432"/>
        <end position="449"/>
    </location>
</feature>
<evidence type="ECO:0008006" key="4">
    <source>
        <dbReference type="Google" id="ProtNLM"/>
    </source>
</evidence>
<gene>
    <name evidence="2" type="ORF">SBRCBS47491_008900</name>
</gene>
<accession>A0ABP0CQX4</accession>
<evidence type="ECO:0000313" key="3">
    <source>
        <dbReference type="Proteomes" id="UP001642406"/>
    </source>
</evidence>
<comment type="caution">
    <text evidence="2">The sequence shown here is derived from an EMBL/GenBank/DDBJ whole genome shotgun (WGS) entry which is preliminary data.</text>
</comment>
<reference evidence="2 3" key="1">
    <citation type="submission" date="2024-01" db="EMBL/GenBank/DDBJ databases">
        <authorList>
            <person name="Allen C."/>
            <person name="Tagirdzhanova G."/>
        </authorList>
    </citation>
    <scope>NUCLEOTIDE SEQUENCE [LARGE SCALE GENOMIC DNA]</scope>
</reference>